<comment type="caution">
    <text evidence="5">Lacks conserved residue(s) required for the propagation of feature annotation.</text>
</comment>
<evidence type="ECO:0000313" key="7">
    <source>
        <dbReference type="EMBL" id="AJC48794.1"/>
    </source>
</evidence>
<evidence type="ECO:0000259" key="6">
    <source>
        <dbReference type="Pfam" id="PF00082"/>
    </source>
</evidence>
<dbReference type="InterPro" id="IPR023828">
    <property type="entry name" value="Peptidase_S8_Ser-AS"/>
</dbReference>
<dbReference type="PRINTS" id="PR00723">
    <property type="entry name" value="SUBTILISIN"/>
</dbReference>
<evidence type="ECO:0000256" key="5">
    <source>
        <dbReference type="PROSITE-ProRule" id="PRU01240"/>
    </source>
</evidence>
<dbReference type="InterPro" id="IPR036852">
    <property type="entry name" value="Peptidase_S8/S53_dom_sf"/>
</dbReference>
<dbReference type="SUPFAM" id="SSF52743">
    <property type="entry name" value="Subtilisin-like"/>
    <property type="match status" value="1"/>
</dbReference>
<dbReference type="PANTHER" id="PTHR43806">
    <property type="entry name" value="PEPTIDASE S8"/>
    <property type="match status" value="1"/>
</dbReference>
<name>A0A0A8E4A9_9GAMM</name>
<dbReference type="InterPro" id="IPR015500">
    <property type="entry name" value="Peptidase_S8_subtilisin-rel"/>
</dbReference>
<organism evidence="7 8">
    <name type="scientific">Allofrancisella guangzhouensis</name>
    <dbReference type="NCBI Taxonomy" id="594679"/>
    <lineage>
        <taxon>Bacteria</taxon>
        <taxon>Pseudomonadati</taxon>
        <taxon>Pseudomonadota</taxon>
        <taxon>Gammaproteobacteria</taxon>
        <taxon>Thiotrichales</taxon>
        <taxon>Francisellaceae</taxon>
        <taxon>Allofrancisella</taxon>
    </lineage>
</organism>
<dbReference type="PROSITE" id="PS51892">
    <property type="entry name" value="SUBTILASE"/>
    <property type="match status" value="1"/>
</dbReference>
<keyword evidence="2" id="KW-0645">Protease</keyword>
<dbReference type="PROSITE" id="PS00138">
    <property type="entry name" value="SUBTILASE_SER"/>
    <property type="match status" value="1"/>
</dbReference>
<accession>A0A0A8E4A9</accession>
<dbReference type="AlphaFoldDB" id="A0A0A8E4A9"/>
<keyword evidence="8" id="KW-1185">Reference proteome</keyword>
<dbReference type="Gene3D" id="3.40.50.200">
    <property type="entry name" value="Peptidase S8/S53 domain"/>
    <property type="match status" value="1"/>
</dbReference>
<evidence type="ECO:0000313" key="8">
    <source>
        <dbReference type="Proteomes" id="UP000031104"/>
    </source>
</evidence>
<dbReference type="RefSeq" id="WP_039124200.1">
    <property type="nucleotide sequence ID" value="NZ_CP010427.1"/>
</dbReference>
<dbReference type="GO" id="GO:0006508">
    <property type="term" value="P:proteolysis"/>
    <property type="evidence" value="ECO:0007669"/>
    <property type="project" value="UniProtKB-KW"/>
</dbReference>
<dbReference type="GO" id="GO:0004252">
    <property type="term" value="F:serine-type endopeptidase activity"/>
    <property type="evidence" value="ECO:0007669"/>
    <property type="project" value="InterPro"/>
</dbReference>
<dbReference type="InterPro" id="IPR050131">
    <property type="entry name" value="Peptidase_S8_subtilisin-like"/>
</dbReference>
<evidence type="ECO:0000256" key="1">
    <source>
        <dbReference type="ARBA" id="ARBA00011073"/>
    </source>
</evidence>
<protein>
    <recommendedName>
        <fullName evidence="6">Peptidase S8/S53 domain-containing protein</fullName>
    </recommendedName>
</protein>
<dbReference type="Proteomes" id="UP000031104">
    <property type="component" value="Chromosome"/>
</dbReference>
<dbReference type="HOGENOM" id="CLU_955637_0_0_6"/>
<comment type="similarity">
    <text evidence="1 5">Belongs to the peptidase S8 family.</text>
</comment>
<dbReference type="STRING" id="594679.SD28_03670"/>
<dbReference type="InterPro" id="IPR000209">
    <property type="entry name" value="Peptidase_S8/S53_dom"/>
</dbReference>
<keyword evidence="4" id="KW-0720">Serine protease</keyword>
<dbReference type="OrthoDB" id="9790784at2"/>
<dbReference type="InterPro" id="IPR022398">
    <property type="entry name" value="Peptidase_S8_His-AS"/>
</dbReference>
<sequence>MKKVNFTNTDKAKGTYYFKDGFTATSNITDKGTYHGTHVAGIVAANGPEVTGVAGPIDEVRILPIKALGDDGSGYTTAVMDAIKWAAGEDPDKLTTKINGHTLPSVQQNVKVINLSLGVSRQVGSNWNDMINTLCPVWDEAAEVANQNNVTIVVAAGNSNSPLYDNIPAVCKNLNIIIAQATGKDGKRSYYSAYFDPKVDGKLANRVVVSAPGGDAIKDGVKQTILSTIGGNAYGYMQGTSMASPHVAGVISLLYTYNPDSNFEKIKDALEINSRTVINAKKVLTGQKTQQ</sequence>
<dbReference type="PROSITE" id="PS00137">
    <property type="entry name" value="SUBTILASE_HIS"/>
    <property type="match status" value="1"/>
</dbReference>
<dbReference type="KEGG" id="fgu:SD28_03670"/>
<dbReference type="PANTHER" id="PTHR43806:SF11">
    <property type="entry name" value="CEREVISIN-RELATED"/>
    <property type="match status" value="1"/>
</dbReference>
<evidence type="ECO:0000256" key="2">
    <source>
        <dbReference type="ARBA" id="ARBA00022670"/>
    </source>
</evidence>
<feature type="domain" description="Peptidase S8/S53" evidence="6">
    <location>
        <begin position="7"/>
        <end position="274"/>
    </location>
</feature>
<dbReference type="Pfam" id="PF00082">
    <property type="entry name" value="Peptidase_S8"/>
    <property type="match status" value="1"/>
</dbReference>
<reference evidence="7 8" key="1">
    <citation type="submission" date="2014-12" db="EMBL/GenBank/DDBJ databases">
        <title>Complete genome sequence of Francisella guanzhouensis strain 08HL01032 isolated from air-conditioning system in China.</title>
        <authorList>
            <person name="Svensson D."/>
            <person name="Ohrman C."/>
            <person name="Backman S."/>
            <person name="Karlsson E."/>
            <person name="Nilsson E."/>
            <person name="Bystrom M."/>
            <person name="Larkeryd A."/>
            <person name="Stenberg P."/>
            <person name="Scholtz H.C."/>
            <person name="Forsman M."/>
            <person name="Sjodin A."/>
        </authorList>
    </citation>
    <scope>NUCLEOTIDE SEQUENCE [LARGE SCALE GENOMIC DNA]</scope>
    <source>
        <strain evidence="7 8">08HL01032</strain>
    </source>
</reference>
<gene>
    <name evidence="7" type="ORF">SD28_03670</name>
</gene>
<evidence type="ECO:0000256" key="3">
    <source>
        <dbReference type="ARBA" id="ARBA00022801"/>
    </source>
</evidence>
<dbReference type="EMBL" id="CP010427">
    <property type="protein sequence ID" value="AJC48794.1"/>
    <property type="molecule type" value="Genomic_DNA"/>
</dbReference>
<evidence type="ECO:0000256" key="4">
    <source>
        <dbReference type="ARBA" id="ARBA00022825"/>
    </source>
</evidence>
<proteinExistence type="inferred from homology"/>
<keyword evidence="3" id="KW-0378">Hydrolase</keyword>